<dbReference type="InterPro" id="IPR025634">
    <property type="entry name" value="DUF4292"/>
</dbReference>
<reference evidence="2 3" key="1">
    <citation type="submission" date="2018-03" db="EMBL/GenBank/DDBJ databases">
        <title>Genomic Encyclopedia of Type Strains, Phase III (KMG-III): the genomes of soil and plant-associated and newly described type strains.</title>
        <authorList>
            <person name="Whitman W."/>
        </authorList>
    </citation>
    <scope>NUCLEOTIDE SEQUENCE [LARGE SCALE GENOMIC DNA]</scope>
    <source>
        <strain evidence="2 3">CGMCC 1.9313</strain>
    </source>
</reference>
<comment type="caution">
    <text evidence="2">The sequence shown here is derived from an EMBL/GenBank/DDBJ whole genome shotgun (WGS) entry which is preliminary data.</text>
</comment>
<dbReference type="Proteomes" id="UP000238034">
    <property type="component" value="Unassembled WGS sequence"/>
</dbReference>
<accession>A0A2T0U6U3</accession>
<dbReference type="Gene3D" id="2.50.20.10">
    <property type="entry name" value="Lipoprotein localisation LolA/LolB/LppX"/>
    <property type="match status" value="1"/>
</dbReference>
<feature type="signal peptide" evidence="1">
    <location>
        <begin position="1"/>
        <end position="23"/>
    </location>
</feature>
<protein>
    <submittedName>
        <fullName evidence="2">Uncharacterized protein DUF4292</fullName>
    </submittedName>
</protein>
<sequence length="259" mass="28840">MKKNTLNKIVLLCLAVLCFSCKAKKEAATVVNTVPAEVSSKAESIKAITENNFAFKTLSAKAKIDFKLNNSSNGANLSLRIRKDEVIWMSITAIAGIEVARVMITPDSIKIYNRLQGEYLAKPFNFISQYSNPKIDFQTLQNLIIGNTIKGSVSPASEITIGSNQTVVKSSEDDIAYELLFNEYFKLIENRMQDIKGQQLVANYSEFQALNGRNLPYSVNLFSKAGNKNVRINIKYSSVSANEPVDFPFSVPKRFTVKD</sequence>
<evidence type="ECO:0000313" key="3">
    <source>
        <dbReference type="Proteomes" id="UP000238034"/>
    </source>
</evidence>
<dbReference type="AlphaFoldDB" id="A0A2T0U6U3"/>
<name>A0A2T0U6U3_9SPHI</name>
<dbReference type="EMBL" id="PVTH01000003">
    <property type="protein sequence ID" value="PRY53636.1"/>
    <property type="molecule type" value="Genomic_DNA"/>
</dbReference>
<evidence type="ECO:0000313" key="2">
    <source>
        <dbReference type="EMBL" id="PRY53636.1"/>
    </source>
</evidence>
<organism evidence="2 3">
    <name type="scientific">Arcticibacter pallidicorallinus</name>
    <dbReference type="NCBI Taxonomy" id="1259464"/>
    <lineage>
        <taxon>Bacteria</taxon>
        <taxon>Pseudomonadati</taxon>
        <taxon>Bacteroidota</taxon>
        <taxon>Sphingobacteriia</taxon>
        <taxon>Sphingobacteriales</taxon>
        <taxon>Sphingobacteriaceae</taxon>
        <taxon>Arcticibacter</taxon>
    </lineage>
</organism>
<feature type="chain" id="PRO_5015709131" evidence="1">
    <location>
        <begin position="24"/>
        <end position="259"/>
    </location>
</feature>
<keyword evidence="3" id="KW-1185">Reference proteome</keyword>
<keyword evidence="1" id="KW-0732">Signal</keyword>
<gene>
    <name evidence="2" type="ORF">B0I27_103106</name>
</gene>
<dbReference type="OrthoDB" id="849114at2"/>
<dbReference type="RefSeq" id="WP_106292239.1">
    <property type="nucleotide sequence ID" value="NZ_PVTH01000003.1"/>
</dbReference>
<dbReference type="Pfam" id="PF14125">
    <property type="entry name" value="DUF4292"/>
    <property type="match status" value="1"/>
</dbReference>
<evidence type="ECO:0000256" key="1">
    <source>
        <dbReference type="SAM" id="SignalP"/>
    </source>
</evidence>
<proteinExistence type="predicted"/>